<comment type="caution">
    <text evidence="3">The sequence shown here is derived from an EMBL/GenBank/DDBJ whole genome shotgun (WGS) entry which is preliminary data.</text>
</comment>
<feature type="compositionally biased region" description="Polar residues" evidence="1">
    <location>
        <begin position="313"/>
        <end position="322"/>
    </location>
</feature>
<name>A0A1B9D9J5_MYCMA</name>
<gene>
    <name evidence="3" type="ORF">A5677_18255</name>
</gene>
<dbReference type="Pfam" id="PF13175">
    <property type="entry name" value="AAA_15"/>
    <property type="match status" value="1"/>
</dbReference>
<dbReference type="Gene3D" id="3.40.50.300">
    <property type="entry name" value="P-loop containing nucleotide triphosphate hydrolases"/>
    <property type="match status" value="1"/>
</dbReference>
<accession>A0A1B9D9J5</accession>
<proteinExistence type="predicted"/>
<sequence>MPPLRDAVRDLDGSDQALLHDVLRILVGTDSELEENFVETAKTALKKVAEHPLAVNTRDAIQGFFAETTAPNREHVIELNQRKLEMRRVARLLRIQLAERGVPVGDIAATGLGYANLLYIAMIVLQLVRAKDSDLTLLLVEEPEAHLHPQLQLVLLDFLHDQARSSGQSDDMTQPGGKVQVVVTTHSPVLASTVSILNVIVVARDSDGAEWCTKVTAIHELGLEDKDRRKIDRYLNSTRAALLFARDVVLVEGIAEMLVLPAVAQRHLRQVAADLSNTDEASKKDDQDESVGAKGVSASVDVVQAKDTKAADQTESSDSSGLEETKASRKPLDAFLTAKKLLRQFRSATLISVEGVDFEPYLRVLLDGEHPRVDRVVIVTDRDHTGAGDDRRASYEERFARDVEAGRLTVVVGGTTLEAEMFRMPENEAALRAAFIALHPKSGHHWANVLAKVEGTSPDERAETFASAIRAQSPSEDVYLDIAKGDFAHVVAEAIESENGLPLVVPTYLKEAIEAVAHVDAQQR</sequence>
<dbReference type="InterPro" id="IPR041685">
    <property type="entry name" value="AAA_GajA/Old/RecF-like"/>
</dbReference>
<evidence type="ECO:0000256" key="1">
    <source>
        <dbReference type="SAM" id="MobiDB-lite"/>
    </source>
</evidence>
<evidence type="ECO:0000259" key="2">
    <source>
        <dbReference type="Pfam" id="PF13175"/>
    </source>
</evidence>
<organism evidence="3 4">
    <name type="scientific">Mycobacterium malmoense</name>
    <dbReference type="NCBI Taxonomy" id="1780"/>
    <lineage>
        <taxon>Bacteria</taxon>
        <taxon>Bacillati</taxon>
        <taxon>Actinomycetota</taxon>
        <taxon>Actinomycetes</taxon>
        <taxon>Mycobacteriales</taxon>
        <taxon>Mycobacteriaceae</taxon>
        <taxon>Mycobacterium</taxon>
    </lineage>
</organism>
<dbReference type="Proteomes" id="UP000092683">
    <property type="component" value="Unassembled WGS sequence"/>
</dbReference>
<dbReference type="PANTHER" id="PTHR43581">
    <property type="entry name" value="ATP/GTP PHOSPHATASE"/>
    <property type="match status" value="1"/>
</dbReference>
<feature type="domain" description="Endonuclease GajA/Old nuclease/RecF-like AAA" evidence="2">
    <location>
        <begin position="87"/>
        <end position="190"/>
    </location>
</feature>
<evidence type="ECO:0000313" key="4">
    <source>
        <dbReference type="Proteomes" id="UP000092683"/>
    </source>
</evidence>
<dbReference type="SUPFAM" id="SSF52540">
    <property type="entry name" value="P-loop containing nucleoside triphosphate hydrolases"/>
    <property type="match status" value="1"/>
</dbReference>
<feature type="region of interest" description="Disordered" evidence="1">
    <location>
        <begin position="304"/>
        <end position="326"/>
    </location>
</feature>
<dbReference type="InterPro" id="IPR051396">
    <property type="entry name" value="Bact_Antivir_Def_Nuclease"/>
</dbReference>
<dbReference type="InterPro" id="IPR027417">
    <property type="entry name" value="P-loop_NTPase"/>
</dbReference>
<dbReference type="EMBL" id="MBEE01000099">
    <property type="protein sequence ID" value="OCB55887.1"/>
    <property type="molecule type" value="Genomic_DNA"/>
</dbReference>
<reference evidence="3 4" key="1">
    <citation type="submission" date="2016-06" db="EMBL/GenBank/DDBJ databases">
        <authorList>
            <person name="Kjaerup R.B."/>
            <person name="Dalgaard T.S."/>
            <person name="Juul-Madsen H.R."/>
        </authorList>
    </citation>
    <scope>NUCLEOTIDE SEQUENCE [LARGE SCALE GENOMIC DNA]</scope>
    <source>
        <strain evidence="3 4">E3012</strain>
    </source>
</reference>
<protein>
    <recommendedName>
        <fullName evidence="2">Endonuclease GajA/Old nuclease/RecF-like AAA domain-containing protein</fullName>
    </recommendedName>
</protein>
<dbReference type="AlphaFoldDB" id="A0A1B9D9J5"/>
<dbReference type="PANTHER" id="PTHR43581:SF4">
    <property type="entry name" value="ATP_GTP PHOSPHATASE"/>
    <property type="match status" value="1"/>
</dbReference>
<evidence type="ECO:0000313" key="3">
    <source>
        <dbReference type="EMBL" id="OCB55887.1"/>
    </source>
</evidence>